<dbReference type="Pfam" id="PF11789">
    <property type="entry name" value="zf-Nse"/>
    <property type="match status" value="1"/>
</dbReference>
<evidence type="ECO:0000256" key="1">
    <source>
        <dbReference type="ARBA" id="ARBA00004123"/>
    </source>
</evidence>
<keyword evidence="14" id="KW-1185">Reference proteome</keyword>
<evidence type="ECO:0000256" key="10">
    <source>
        <dbReference type="PROSITE-ProRule" id="PRU00452"/>
    </source>
</evidence>
<protein>
    <recommendedName>
        <fullName evidence="12">SP-RING-type domain-containing protein</fullName>
    </recommendedName>
</protein>
<name>A0A232LZ39_9EURO</name>
<evidence type="ECO:0000256" key="9">
    <source>
        <dbReference type="ARBA" id="ARBA00023242"/>
    </source>
</evidence>
<dbReference type="GO" id="GO:0008270">
    <property type="term" value="F:zinc ion binding"/>
    <property type="evidence" value="ECO:0007669"/>
    <property type="project" value="UniProtKB-KW"/>
</dbReference>
<evidence type="ECO:0000256" key="7">
    <source>
        <dbReference type="ARBA" id="ARBA00022786"/>
    </source>
</evidence>
<evidence type="ECO:0000256" key="4">
    <source>
        <dbReference type="ARBA" id="ARBA00022679"/>
    </source>
</evidence>
<dbReference type="Gene3D" id="3.30.40.10">
    <property type="entry name" value="Zinc/RING finger domain, C3HC4 (zinc finger)"/>
    <property type="match status" value="1"/>
</dbReference>
<dbReference type="PANTHER" id="PTHR21330">
    <property type="entry name" value="E3 SUMO-PROTEIN LIGASE NSE2"/>
    <property type="match status" value="1"/>
</dbReference>
<evidence type="ECO:0000256" key="5">
    <source>
        <dbReference type="ARBA" id="ARBA00022723"/>
    </source>
</evidence>
<dbReference type="UniPathway" id="UPA00886"/>
<dbReference type="CDD" id="cd16651">
    <property type="entry name" value="SPL-RING_NSE2"/>
    <property type="match status" value="1"/>
</dbReference>
<keyword evidence="6 10" id="KW-0863">Zinc-finger</keyword>
<dbReference type="PANTHER" id="PTHR21330:SF1">
    <property type="entry name" value="E3 SUMO-PROTEIN LIGASE NSE2"/>
    <property type="match status" value="1"/>
</dbReference>
<evidence type="ECO:0000259" key="12">
    <source>
        <dbReference type="PROSITE" id="PS51044"/>
    </source>
</evidence>
<reference evidence="13 14" key="1">
    <citation type="journal article" date="2015" name="Environ. Microbiol.">
        <title>Metagenome sequence of Elaphomyces granulatus from sporocarp tissue reveals Ascomycota ectomycorrhizal fingerprints of genome expansion and a Proteobacteria-rich microbiome.</title>
        <authorList>
            <person name="Quandt C.A."/>
            <person name="Kohler A."/>
            <person name="Hesse C.N."/>
            <person name="Sharpton T.J."/>
            <person name="Martin F."/>
            <person name="Spatafora J.W."/>
        </authorList>
    </citation>
    <scope>NUCLEOTIDE SEQUENCE [LARGE SCALE GENOMIC DNA]</scope>
    <source>
        <strain evidence="13 14">OSC145934</strain>
    </source>
</reference>
<dbReference type="InterPro" id="IPR013083">
    <property type="entry name" value="Znf_RING/FYVE/PHD"/>
</dbReference>
<feature type="region of interest" description="Disordered" evidence="11">
    <location>
        <begin position="66"/>
        <end position="119"/>
    </location>
</feature>
<sequence>MPEATASRGHHRHRDQERATRNPTLPEYQPLSAPLNPGGQRALAALQANSFRRLRTHLQNAAEKLTETAGEVIERATDARVRYERQQQKRTQNKDDGDEADRDEDRNDNEDNSNDEEFKKLVQLEERVKEITDTLEEKMRGVIDAEVKLAVLEKTIGLLGREAEIEANASQVRGANNANGEEGDGSDEAKQEGGEQARPVQPLTDKLAKKLAKDRAKWETLSLTQRYSTNNTYVGFYRMVHDAKHPGDDIPPLPHASTWFSHLETPTTDEAGESSSRRPKHRNRGASPADSDDIAIARERISLKCPITLLPFKDPVTSTKCPHSFERQAIEDMIRKSPDSMSVPGHPQRIRCARCPVCSVRLTADDLRRDANLLRRVRRAQASQAQEPEDENDDEDNDSAEEELESEDDGDHDMAEDEVEIEEEGSPSVVPNTQYSVKEDIMEE</sequence>
<evidence type="ECO:0000256" key="11">
    <source>
        <dbReference type="SAM" id="MobiDB-lite"/>
    </source>
</evidence>
<proteinExistence type="inferred from homology"/>
<evidence type="ECO:0000313" key="13">
    <source>
        <dbReference type="EMBL" id="OXV09430.1"/>
    </source>
</evidence>
<dbReference type="Proteomes" id="UP000243515">
    <property type="component" value="Unassembled WGS sequence"/>
</dbReference>
<dbReference type="GO" id="GO:0005634">
    <property type="term" value="C:nucleus"/>
    <property type="evidence" value="ECO:0007669"/>
    <property type="project" value="UniProtKB-SubCell"/>
</dbReference>
<feature type="compositionally biased region" description="Acidic residues" evidence="11">
    <location>
        <begin position="387"/>
        <end position="425"/>
    </location>
</feature>
<keyword evidence="7" id="KW-0833">Ubl conjugation pathway</keyword>
<comment type="subcellular location">
    <subcellularLocation>
        <location evidence="1">Nucleus</location>
    </subcellularLocation>
</comment>
<evidence type="ECO:0000313" key="14">
    <source>
        <dbReference type="Proteomes" id="UP000243515"/>
    </source>
</evidence>
<dbReference type="GO" id="GO:0000724">
    <property type="term" value="P:double-strand break repair via homologous recombination"/>
    <property type="evidence" value="ECO:0007669"/>
    <property type="project" value="InterPro"/>
</dbReference>
<keyword evidence="4" id="KW-0808">Transferase</keyword>
<dbReference type="GO" id="GO:0016925">
    <property type="term" value="P:protein sumoylation"/>
    <property type="evidence" value="ECO:0007669"/>
    <property type="project" value="UniProtKB-UniPathway"/>
</dbReference>
<evidence type="ECO:0000256" key="8">
    <source>
        <dbReference type="ARBA" id="ARBA00022833"/>
    </source>
</evidence>
<feature type="domain" description="SP-RING-type" evidence="12">
    <location>
        <begin position="290"/>
        <end position="382"/>
    </location>
</feature>
<comment type="pathway">
    <text evidence="2">Protein modification; protein sumoylation.</text>
</comment>
<evidence type="ECO:0000256" key="2">
    <source>
        <dbReference type="ARBA" id="ARBA00004718"/>
    </source>
</evidence>
<dbReference type="AlphaFoldDB" id="A0A232LZ39"/>
<comment type="caution">
    <text evidence="13">The sequence shown here is derived from an EMBL/GenBank/DDBJ whole genome shotgun (WGS) entry which is preliminary data.</text>
</comment>
<dbReference type="InterPro" id="IPR026846">
    <property type="entry name" value="Nse2(Mms21)"/>
</dbReference>
<feature type="region of interest" description="Disordered" evidence="11">
    <location>
        <begin position="378"/>
        <end position="444"/>
    </location>
</feature>
<evidence type="ECO:0000256" key="3">
    <source>
        <dbReference type="ARBA" id="ARBA00008212"/>
    </source>
</evidence>
<feature type="compositionally biased region" description="Acidic residues" evidence="11">
    <location>
        <begin position="96"/>
        <end position="115"/>
    </location>
</feature>
<keyword evidence="8" id="KW-0862">Zinc</keyword>
<evidence type="ECO:0000256" key="6">
    <source>
        <dbReference type="ARBA" id="ARBA00022771"/>
    </source>
</evidence>
<dbReference type="OrthoDB" id="756301at2759"/>
<gene>
    <name evidence="13" type="ORF">Egran_02807</name>
</gene>
<comment type="similarity">
    <text evidence="3">Belongs to the NSE2 family.</text>
</comment>
<dbReference type="InterPro" id="IPR004181">
    <property type="entry name" value="Znf_MIZ"/>
</dbReference>
<dbReference type="PROSITE" id="PS51044">
    <property type="entry name" value="ZF_SP_RING"/>
    <property type="match status" value="1"/>
</dbReference>
<keyword evidence="9" id="KW-0539">Nucleus</keyword>
<dbReference type="GO" id="GO:0030915">
    <property type="term" value="C:Smc5-Smc6 complex"/>
    <property type="evidence" value="ECO:0007669"/>
    <property type="project" value="InterPro"/>
</dbReference>
<dbReference type="EMBL" id="NPHW01003535">
    <property type="protein sequence ID" value="OXV09430.1"/>
    <property type="molecule type" value="Genomic_DNA"/>
</dbReference>
<feature type="compositionally biased region" description="Basic and acidic residues" evidence="11">
    <location>
        <begin position="72"/>
        <end position="95"/>
    </location>
</feature>
<feature type="region of interest" description="Disordered" evidence="11">
    <location>
        <begin position="1"/>
        <end position="41"/>
    </location>
</feature>
<feature type="region of interest" description="Disordered" evidence="11">
    <location>
        <begin position="170"/>
        <end position="204"/>
    </location>
</feature>
<keyword evidence="5" id="KW-0479">Metal-binding</keyword>
<accession>A0A232LZ39</accession>
<dbReference type="SUPFAM" id="SSF57850">
    <property type="entry name" value="RING/U-box"/>
    <property type="match status" value="1"/>
</dbReference>
<organism evidence="13 14">
    <name type="scientific">Elaphomyces granulatus</name>
    <dbReference type="NCBI Taxonomy" id="519963"/>
    <lineage>
        <taxon>Eukaryota</taxon>
        <taxon>Fungi</taxon>
        <taxon>Dikarya</taxon>
        <taxon>Ascomycota</taxon>
        <taxon>Pezizomycotina</taxon>
        <taxon>Eurotiomycetes</taxon>
        <taxon>Eurotiomycetidae</taxon>
        <taxon>Eurotiales</taxon>
        <taxon>Elaphomycetaceae</taxon>
        <taxon>Elaphomyces</taxon>
    </lineage>
</organism>
<feature type="region of interest" description="Disordered" evidence="11">
    <location>
        <begin position="266"/>
        <end position="291"/>
    </location>
</feature>
<dbReference type="GO" id="GO:0061665">
    <property type="term" value="F:SUMO ligase activity"/>
    <property type="evidence" value="ECO:0007669"/>
    <property type="project" value="TreeGrafter"/>
</dbReference>